<dbReference type="RefSeq" id="WP_266344225.1">
    <property type="nucleotide sequence ID" value="NZ_JAPKNH010000004.1"/>
</dbReference>
<name>A0ABW0PVB4_9HYPH</name>
<evidence type="ECO:0000313" key="3">
    <source>
        <dbReference type="Proteomes" id="UP001596150"/>
    </source>
</evidence>
<accession>A0ABW0PVB4</accession>
<proteinExistence type="predicted"/>
<feature type="compositionally biased region" description="Low complexity" evidence="1">
    <location>
        <begin position="175"/>
        <end position="193"/>
    </location>
</feature>
<organism evidence="2 3">
    <name type="scientific">Kaistia terrae</name>
    <dbReference type="NCBI Taxonomy" id="537017"/>
    <lineage>
        <taxon>Bacteria</taxon>
        <taxon>Pseudomonadati</taxon>
        <taxon>Pseudomonadota</taxon>
        <taxon>Alphaproteobacteria</taxon>
        <taxon>Hyphomicrobiales</taxon>
        <taxon>Kaistiaceae</taxon>
        <taxon>Kaistia</taxon>
    </lineage>
</organism>
<reference evidence="3" key="1">
    <citation type="journal article" date="2019" name="Int. J. Syst. Evol. Microbiol.">
        <title>The Global Catalogue of Microorganisms (GCM) 10K type strain sequencing project: providing services to taxonomists for standard genome sequencing and annotation.</title>
        <authorList>
            <consortium name="The Broad Institute Genomics Platform"/>
            <consortium name="The Broad Institute Genome Sequencing Center for Infectious Disease"/>
            <person name="Wu L."/>
            <person name="Ma J."/>
        </authorList>
    </citation>
    <scope>NUCLEOTIDE SEQUENCE [LARGE SCALE GENOMIC DNA]</scope>
    <source>
        <strain evidence="3">KACC 12633</strain>
    </source>
</reference>
<dbReference type="EMBL" id="JBHSML010000003">
    <property type="protein sequence ID" value="MFC5516524.1"/>
    <property type="molecule type" value="Genomic_DNA"/>
</dbReference>
<comment type="caution">
    <text evidence="2">The sequence shown here is derived from an EMBL/GenBank/DDBJ whole genome shotgun (WGS) entry which is preliminary data.</text>
</comment>
<sequence>MTKQRIDFLSVDAARFNALRDQWRDVASGCVLPVVAHKLASLLPAYVSREYGYAFPTDEQLAETIKATPRTVGRGMNALDTADLIERKTVVKRDDKGEAIGRLRRIFLTLPHQAGERTTSERTEVNGQAEVTDKIRQVNGQQLSEYTLTGLPLIIRMALEQESMELCPHARDVPSATPTISTSSTRSTGAWWT</sequence>
<evidence type="ECO:0000256" key="1">
    <source>
        <dbReference type="SAM" id="MobiDB-lite"/>
    </source>
</evidence>
<dbReference type="Proteomes" id="UP001596150">
    <property type="component" value="Unassembled WGS sequence"/>
</dbReference>
<evidence type="ECO:0000313" key="2">
    <source>
        <dbReference type="EMBL" id="MFC5516524.1"/>
    </source>
</evidence>
<keyword evidence="3" id="KW-1185">Reference proteome</keyword>
<gene>
    <name evidence="2" type="ORF">ACFPP9_12140</name>
</gene>
<feature type="region of interest" description="Disordered" evidence="1">
    <location>
        <begin position="171"/>
        <end position="193"/>
    </location>
</feature>
<protein>
    <recommendedName>
        <fullName evidence="4">Helix-turn-helix domain-containing protein</fullName>
    </recommendedName>
</protein>
<evidence type="ECO:0008006" key="4">
    <source>
        <dbReference type="Google" id="ProtNLM"/>
    </source>
</evidence>